<evidence type="ECO:0000313" key="2">
    <source>
        <dbReference type="EMBL" id="MBB3919208.1"/>
    </source>
</evidence>
<protein>
    <submittedName>
        <fullName evidence="2">Uncharacterized protein</fullName>
    </submittedName>
</protein>
<comment type="caution">
    <text evidence="2">The sequence shown here is derived from an EMBL/GenBank/DDBJ whole genome shotgun (WGS) entry which is preliminary data.</text>
</comment>
<dbReference type="AlphaFoldDB" id="A0A7W6BBD4"/>
<evidence type="ECO:0000313" key="4">
    <source>
        <dbReference type="Proteomes" id="UP000272004"/>
    </source>
</evidence>
<keyword evidence="4" id="KW-1185">Reference proteome</keyword>
<evidence type="ECO:0000313" key="5">
    <source>
        <dbReference type="Proteomes" id="UP000545490"/>
    </source>
</evidence>
<proteinExistence type="predicted"/>
<dbReference type="Proteomes" id="UP000545490">
    <property type="component" value="Unassembled WGS sequence"/>
</dbReference>
<evidence type="ECO:0000313" key="3">
    <source>
        <dbReference type="EMBL" id="RUM16499.1"/>
    </source>
</evidence>
<feature type="region of interest" description="Disordered" evidence="1">
    <location>
        <begin position="241"/>
        <end position="273"/>
    </location>
</feature>
<reference evidence="2 5" key="2">
    <citation type="submission" date="2020-08" db="EMBL/GenBank/DDBJ databases">
        <title>Genomic Encyclopedia of Type Strains, Phase IV (KMG-IV): sequencing the most valuable type-strain genomes for metagenomic binning, comparative biology and taxonomic classification.</title>
        <authorList>
            <person name="Goeker M."/>
        </authorList>
    </citation>
    <scope>NUCLEOTIDE SEQUENCE [LARGE SCALE GENOMIC DNA]</scope>
    <source>
        <strain evidence="2 5">DSM 19331</strain>
    </source>
</reference>
<accession>A0A7W6BBD4</accession>
<organism evidence="2 5">
    <name type="scientific">Rhizobium fabae</name>
    <dbReference type="NCBI Taxonomy" id="573179"/>
    <lineage>
        <taxon>Bacteria</taxon>
        <taxon>Pseudomonadati</taxon>
        <taxon>Pseudomonadota</taxon>
        <taxon>Alphaproteobacteria</taxon>
        <taxon>Hyphomicrobiales</taxon>
        <taxon>Rhizobiaceae</taxon>
        <taxon>Rhizobium/Agrobacterium group</taxon>
        <taxon>Rhizobium</taxon>
    </lineage>
</organism>
<dbReference type="EMBL" id="JACIDG010000025">
    <property type="protein sequence ID" value="MBB3919208.1"/>
    <property type="molecule type" value="Genomic_DNA"/>
</dbReference>
<dbReference type="Proteomes" id="UP000272004">
    <property type="component" value="Unassembled WGS sequence"/>
</dbReference>
<reference evidence="3 4" key="1">
    <citation type="submission" date="2018-11" db="EMBL/GenBank/DDBJ databases">
        <authorList>
            <person name="Huo Y."/>
        </authorList>
    </citation>
    <scope>NUCLEOTIDE SEQUENCE [LARGE SCALE GENOMIC DNA]</scope>
    <source>
        <strain evidence="3 4">CCBAU 33202</strain>
    </source>
</reference>
<dbReference type="EMBL" id="RJJU01000001">
    <property type="protein sequence ID" value="RUM16499.1"/>
    <property type="molecule type" value="Genomic_DNA"/>
</dbReference>
<sequence length="273" mass="30925">MEVVGFASAWQEFWGGEESIWDRRISPQQKHKDFYDFRCATGNFIGGVEIIMQGFIRRFLMGPFISILLLAGFFPSHPAIAAANEENLEVWKKEAGRLIRKGDCGQAWQVIWKEARKGNSEAVAGLLEAIYVASLIPPSYFPFSRGAPQDLVDNMVTLRMYARKNKAAAEDLRRFGMMTDDLMGEYVEPDVRDKIQSVNRCLKGKHNVDVCFEKAVKLRLIPSFEQYVVLMDNAPRPAFCLPDRRPPRNSAEELGLSPIASEPKSVPLTHKEK</sequence>
<gene>
    <name evidence="3" type="ORF">EFB14_00155</name>
    <name evidence="2" type="ORF">GGQ65_006550</name>
</gene>
<evidence type="ECO:0000256" key="1">
    <source>
        <dbReference type="SAM" id="MobiDB-lite"/>
    </source>
</evidence>
<dbReference type="RefSeq" id="WP_126821707.1">
    <property type="nucleotide sequence ID" value="NZ_JACIDG010000025.1"/>
</dbReference>
<name>A0A7W6BBD4_9HYPH</name>